<reference evidence="1 2" key="1">
    <citation type="submission" date="2017-12" db="EMBL/GenBank/DDBJ databases">
        <title>Anaerobic carbon monoxide metabolism by Pleomorphomonas carboxyditropha sp. nov., a new mesophilic hydrogenogenic carboxidotroph.</title>
        <authorList>
            <person name="Esquivel-Elizondo S."/>
            <person name="Krajmalnik-Brown R."/>
        </authorList>
    </citation>
    <scope>NUCLEOTIDE SEQUENCE [LARGE SCALE GENOMIC DNA]</scope>
    <source>
        <strain evidence="1 2">R5-392</strain>
    </source>
</reference>
<evidence type="ECO:0008006" key="3">
    <source>
        <dbReference type="Google" id="ProtNLM"/>
    </source>
</evidence>
<gene>
    <name evidence="1" type="ORF">CXZ10_07430</name>
</gene>
<name>A0A2N3LYM3_9HYPH</name>
<dbReference type="InterPro" id="IPR024265">
    <property type="entry name" value="DUF3788"/>
</dbReference>
<dbReference type="OrthoDB" id="9090890at2"/>
<dbReference type="Proteomes" id="UP000233491">
    <property type="component" value="Unassembled WGS sequence"/>
</dbReference>
<dbReference type="Pfam" id="PF12663">
    <property type="entry name" value="DUF3788"/>
    <property type="match status" value="1"/>
</dbReference>
<dbReference type="AlphaFoldDB" id="A0A2N3LYM3"/>
<evidence type="ECO:0000313" key="2">
    <source>
        <dbReference type="Proteomes" id="UP000233491"/>
    </source>
</evidence>
<comment type="caution">
    <text evidence="1">The sequence shown here is derived from an EMBL/GenBank/DDBJ whole genome shotgun (WGS) entry which is preliminary data.</text>
</comment>
<sequence length="150" mass="16619">MGMSMPEIGDRLTDKSAVPDEAMVRDWMGGAAFGLWTALRDWIAASYPGVFTPDWIYGGRKHGWSLRYKKSKAFCTLLPEYRAFSVVVVLGGAEREKVEARRHGFGPRLMALYDAAETFHDGKWLRIGIASGADLGDVTALLGLKRPRKA</sequence>
<keyword evidence="2" id="KW-1185">Reference proteome</keyword>
<proteinExistence type="predicted"/>
<evidence type="ECO:0000313" key="1">
    <source>
        <dbReference type="EMBL" id="PKR89722.1"/>
    </source>
</evidence>
<accession>A0A2N3LYM3</accession>
<organism evidence="1 2">
    <name type="scientific">Pleomorphomonas diazotrophica</name>
    <dbReference type="NCBI Taxonomy" id="1166257"/>
    <lineage>
        <taxon>Bacteria</taxon>
        <taxon>Pseudomonadati</taxon>
        <taxon>Pseudomonadota</taxon>
        <taxon>Alphaproteobacteria</taxon>
        <taxon>Hyphomicrobiales</taxon>
        <taxon>Pleomorphomonadaceae</taxon>
        <taxon>Pleomorphomonas</taxon>
    </lineage>
</organism>
<dbReference type="EMBL" id="PJNW01000004">
    <property type="protein sequence ID" value="PKR89722.1"/>
    <property type="molecule type" value="Genomic_DNA"/>
</dbReference>
<protein>
    <recommendedName>
        <fullName evidence="3">DUF3788 domain-containing protein</fullName>
    </recommendedName>
</protein>